<accession>A0A319ESV5</accession>
<protein>
    <submittedName>
        <fullName evidence="2">Uncharacterized protein</fullName>
    </submittedName>
</protein>
<evidence type="ECO:0000256" key="1">
    <source>
        <dbReference type="SAM" id="MobiDB-lite"/>
    </source>
</evidence>
<feature type="compositionally biased region" description="Basic residues" evidence="1">
    <location>
        <begin position="1"/>
        <end position="12"/>
    </location>
</feature>
<sequence length="179" mass="19948">MRSNGRGRRRLEKKAAEDGAEMGLSEEVLRTGSPGRARHCPKRNRPTDHASAGEANGANGASGGYSSIAFSFLQPLHWHALPCSPTVRLLSPDDGRGPLHYFLHGACSLYFYFRFHQACLSRFSHFLFLYYGLHSSRTHVVGYFMSRYVGPGGGEHPLRHRLLLVACHLASQHSNCQRI</sequence>
<gene>
    <name evidence="2" type="ORF">BO78DRAFT_5532</name>
</gene>
<dbReference type="Proteomes" id="UP000248423">
    <property type="component" value="Unassembled WGS sequence"/>
</dbReference>
<dbReference type="AlphaFoldDB" id="A0A319ESV5"/>
<feature type="region of interest" description="Disordered" evidence="1">
    <location>
        <begin position="1"/>
        <end position="56"/>
    </location>
</feature>
<dbReference type="VEuPathDB" id="FungiDB:BO78DRAFT_5532"/>
<proteinExistence type="predicted"/>
<organism evidence="2 3">
    <name type="scientific">Aspergillus sclerotiicarbonarius (strain CBS 121057 / IBT 28362)</name>
    <dbReference type="NCBI Taxonomy" id="1448318"/>
    <lineage>
        <taxon>Eukaryota</taxon>
        <taxon>Fungi</taxon>
        <taxon>Dikarya</taxon>
        <taxon>Ascomycota</taxon>
        <taxon>Pezizomycotina</taxon>
        <taxon>Eurotiomycetes</taxon>
        <taxon>Eurotiomycetidae</taxon>
        <taxon>Eurotiales</taxon>
        <taxon>Aspergillaceae</taxon>
        <taxon>Aspergillus</taxon>
        <taxon>Aspergillus subgen. Circumdati</taxon>
    </lineage>
</organism>
<evidence type="ECO:0000313" key="2">
    <source>
        <dbReference type="EMBL" id="PYI12521.1"/>
    </source>
</evidence>
<name>A0A319ESV5_ASPSB</name>
<reference evidence="2 3" key="1">
    <citation type="submission" date="2018-02" db="EMBL/GenBank/DDBJ databases">
        <title>The genomes of Aspergillus section Nigri reveals drivers in fungal speciation.</title>
        <authorList>
            <consortium name="DOE Joint Genome Institute"/>
            <person name="Vesth T.C."/>
            <person name="Nybo J."/>
            <person name="Theobald S."/>
            <person name="Brandl J."/>
            <person name="Frisvad J.C."/>
            <person name="Nielsen K.F."/>
            <person name="Lyhne E.K."/>
            <person name="Kogle M.E."/>
            <person name="Kuo A."/>
            <person name="Riley R."/>
            <person name="Clum A."/>
            <person name="Nolan M."/>
            <person name="Lipzen A."/>
            <person name="Salamov A."/>
            <person name="Henrissat B."/>
            <person name="Wiebenga A."/>
            <person name="De vries R.P."/>
            <person name="Grigoriev I.V."/>
            <person name="Mortensen U.H."/>
            <person name="Andersen M.R."/>
            <person name="Baker S.E."/>
        </authorList>
    </citation>
    <scope>NUCLEOTIDE SEQUENCE [LARGE SCALE GENOMIC DNA]</scope>
    <source>
        <strain evidence="2 3">CBS 121057</strain>
    </source>
</reference>
<evidence type="ECO:0000313" key="3">
    <source>
        <dbReference type="Proteomes" id="UP000248423"/>
    </source>
</evidence>
<dbReference type="EMBL" id="KZ826315">
    <property type="protein sequence ID" value="PYI12521.1"/>
    <property type="molecule type" value="Genomic_DNA"/>
</dbReference>
<keyword evidence="3" id="KW-1185">Reference proteome</keyword>